<dbReference type="EMBL" id="CP054929">
    <property type="protein sequence ID" value="QKW53809.1"/>
    <property type="molecule type" value="Genomic_DNA"/>
</dbReference>
<evidence type="ECO:0000259" key="7">
    <source>
        <dbReference type="PROSITE" id="PS51722"/>
    </source>
</evidence>
<dbReference type="FunFam" id="2.40.30.10:FF:000001">
    <property type="entry name" value="Elongation factor Tu"/>
    <property type="match status" value="1"/>
</dbReference>
<name>A0A7H8NH33_9ACTN</name>
<protein>
    <recommendedName>
        <fullName evidence="6">Elongation factor Tu</fullName>
    </recommendedName>
</protein>
<evidence type="ECO:0000256" key="4">
    <source>
        <dbReference type="ARBA" id="ARBA00022917"/>
    </source>
</evidence>
<keyword evidence="3 8" id="KW-0251">Elongation factor</keyword>
<organism evidence="8 9">
    <name type="scientific">Streptomyces buecherae</name>
    <dbReference type="NCBI Taxonomy" id="2763006"/>
    <lineage>
        <taxon>Bacteria</taxon>
        <taxon>Bacillati</taxon>
        <taxon>Actinomycetota</taxon>
        <taxon>Actinomycetes</taxon>
        <taxon>Kitasatosporales</taxon>
        <taxon>Streptomycetaceae</taxon>
        <taxon>Streptomyces</taxon>
    </lineage>
</organism>
<dbReference type="PRINTS" id="PR00315">
    <property type="entry name" value="ELONGATNFCT"/>
</dbReference>
<evidence type="ECO:0000256" key="5">
    <source>
        <dbReference type="ARBA" id="ARBA00023134"/>
    </source>
</evidence>
<gene>
    <name evidence="8" type="ORF">HUT08_34405</name>
</gene>
<accession>A0A7H8NH33</accession>
<evidence type="ECO:0000313" key="8">
    <source>
        <dbReference type="EMBL" id="QKW53809.1"/>
    </source>
</evidence>
<dbReference type="SUPFAM" id="SSF52540">
    <property type="entry name" value="P-loop containing nucleoside triphosphate hydrolases"/>
    <property type="match status" value="1"/>
</dbReference>
<dbReference type="Gene3D" id="3.40.50.300">
    <property type="entry name" value="P-loop containing nucleotide triphosphate hydrolases"/>
    <property type="match status" value="1"/>
</dbReference>
<dbReference type="Pfam" id="PF00009">
    <property type="entry name" value="GTP_EFTU"/>
    <property type="match status" value="1"/>
</dbReference>
<dbReference type="GO" id="GO:0005829">
    <property type="term" value="C:cytosol"/>
    <property type="evidence" value="ECO:0007669"/>
    <property type="project" value="TreeGrafter"/>
</dbReference>
<dbReference type="InterPro" id="IPR000795">
    <property type="entry name" value="T_Tr_GTP-bd_dom"/>
</dbReference>
<keyword evidence="1" id="KW-0963">Cytoplasm</keyword>
<keyword evidence="9" id="KW-1185">Reference proteome</keyword>
<evidence type="ECO:0000256" key="2">
    <source>
        <dbReference type="ARBA" id="ARBA00022741"/>
    </source>
</evidence>
<evidence type="ECO:0000313" key="9">
    <source>
        <dbReference type="Proteomes" id="UP000509303"/>
    </source>
</evidence>
<feature type="domain" description="Tr-type G" evidence="7">
    <location>
        <begin position="10"/>
        <end position="202"/>
    </location>
</feature>
<keyword evidence="4" id="KW-0648">Protein biosynthesis</keyword>
<proteinExistence type="predicted"/>
<dbReference type="Pfam" id="PF03144">
    <property type="entry name" value="GTP_EFTU_D2"/>
    <property type="match status" value="1"/>
</dbReference>
<evidence type="ECO:0000256" key="1">
    <source>
        <dbReference type="ARBA" id="ARBA00022490"/>
    </source>
</evidence>
<dbReference type="InterPro" id="IPR004161">
    <property type="entry name" value="EFTu-like_2"/>
</dbReference>
<dbReference type="Pfam" id="PF03143">
    <property type="entry name" value="GTP_EFTU_D3"/>
    <property type="match status" value="1"/>
</dbReference>
<dbReference type="InterPro" id="IPR009001">
    <property type="entry name" value="Transl_elong_EF1A/Init_IF2_C"/>
</dbReference>
<dbReference type="SUPFAM" id="SSF50465">
    <property type="entry name" value="EF-Tu/eEF-1alpha/eIF2-gamma C-terminal domain"/>
    <property type="match status" value="1"/>
</dbReference>
<evidence type="ECO:0000256" key="6">
    <source>
        <dbReference type="ARBA" id="ARBA00029554"/>
    </source>
</evidence>
<dbReference type="InterPro" id="IPR004160">
    <property type="entry name" value="Transl_elong_EFTu/EF1A_C"/>
</dbReference>
<dbReference type="PANTHER" id="PTHR43721">
    <property type="entry name" value="ELONGATION FACTOR TU-RELATED"/>
    <property type="match status" value="1"/>
</dbReference>
<dbReference type="GO" id="GO:0003746">
    <property type="term" value="F:translation elongation factor activity"/>
    <property type="evidence" value="ECO:0007669"/>
    <property type="project" value="UniProtKB-KW"/>
</dbReference>
<dbReference type="InterPro" id="IPR009000">
    <property type="entry name" value="Transl_B-barrel_sf"/>
</dbReference>
<sequence length="389" mass="40698">MSAQTPVLAKPHLNIATLGHARHGKTTLTAAITRLLGARTAADVAPPARSDRALDAAARGALKSTRVEYETGTRHYAHRDMPGEAAAIEHVISGAAQLDGAILVVSALAGVQAQTVEHVLIARQLGVEHLVVALSQVDAGEAAAMERAEREIRALLDAHGYPGGTTPVIRVSALRALEGVPRWIGTIEALLDAVDTVVPTPERQPGEPFLLPVDHALPRAGEGSVISGTIERGTVRSGDRVQVVGPDVEMAVAGLEVFGRPLTRAEAGDPVALLLRGVPHAVLRRGDLAAAPGSLTPRRRFTAHVHVLPGARGGRAEPFATGYRPEFFLRTTHVFGAINPPGARAARPGDTLTLGVELSRATPVQPDLRFVIRDGGRTVGAGTVLTIEG</sequence>
<dbReference type="PANTHER" id="PTHR43721:SF22">
    <property type="entry name" value="ELONGATION FACTOR TU, MITOCHONDRIAL"/>
    <property type="match status" value="1"/>
</dbReference>
<dbReference type="InterPro" id="IPR027417">
    <property type="entry name" value="P-loop_NTPase"/>
</dbReference>
<dbReference type="InterPro" id="IPR050055">
    <property type="entry name" value="EF-Tu_GTPase"/>
</dbReference>
<dbReference type="AlphaFoldDB" id="A0A7H8NH33"/>
<dbReference type="Gene3D" id="2.40.30.10">
    <property type="entry name" value="Translation factors"/>
    <property type="match status" value="2"/>
</dbReference>
<dbReference type="Proteomes" id="UP000509303">
    <property type="component" value="Chromosome"/>
</dbReference>
<dbReference type="GO" id="GO:0005525">
    <property type="term" value="F:GTP binding"/>
    <property type="evidence" value="ECO:0007669"/>
    <property type="project" value="UniProtKB-KW"/>
</dbReference>
<dbReference type="RefSeq" id="WP_176165513.1">
    <property type="nucleotide sequence ID" value="NZ_CP054929.1"/>
</dbReference>
<keyword evidence="2" id="KW-0547">Nucleotide-binding</keyword>
<dbReference type="GO" id="GO:0003924">
    <property type="term" value="F:GTPase activity"/>
    <property type="evidence" value="ECO:0007669"/>
    <property type="project" value="InterPro"/>
</dbReference>
<dbReference type="SUPFAM" id="SSF50447">
    <property type="entry name" value="Translation proteins"/>
    <property type="match status" value="1"/>
</dbReference>
<evidence type="ECO:0000256" key="3">
    <source>
        <dbReference type="ARBA" id="ARBA00022768"/>
    </source>
</evidence>
<dbReference type="PROSITE" id="PS51722">
    <property type="entry name" value="G_TR_2"/>
    <property type="match status" value="1"/>
</dbReference>
<keyword evidence="5" id="KW-0342">GTP-binding</keyword>
<reference evidence="8 9" key="1">
    <citation type="submission" date="2020-06" db="EMBL/GenBank/DDBJ databases">
        <title>Genome mining for natural products.</title>
        <authorList>
            <person name="Zhang B."/>
            <person name="Shi J."/>
            <person name="Ge H."/>
        </authorList>
    </citation>
    <scope>NUCLEOTIDE SEQUENCE [LARGE SCALE GENOMIC DNA]</scope>
    <source>
        <strain evidence="8 9">NA00687</strain>
    </source>
</reference>